<dbReference type="Proteomes" id="UP000243073">
    <property type="component" value="Unassembled WGS sequence"/>
</dbReference>
<keyword evidence="11" id="KW-1185">Reference proteome</keyword>
<evidence type="ECO:0000256" key="1">
    <source>
        <dbReference type="ARBA" id="ARBA00012122"/>
    </source>
</evidence>
<dbReference type="EC" id="2.7.1.59" evidence="1"/>
<sequence>MFYGVDIGGSKVAFAVFDVHGVELERSVHKTPQTTYAAFMALLVELVRSADTRWQVTGGVGIGFPGVLDSEGLMLAPNVPAIHGHDLKGDLQQQLGRTVYADNDANCFLVSEYHQGAAAEAELALALTLGTGVGGALMYRGQLVNSKRGGSAEFGHGGINAMLLERHRELPLFPCGCGLRGCLETYVSGTGLSRLYRHGGGAPLSGPAIISAWQQGERLAADSLSLYLDILAAGLGTLMTQLDPDVVVLGGGLSEHPWLYRELEQRLPEFVMTKVTPAPVRAPVFGGSGGVRGAALLARHAALPFS</sequence>
<gene>
    <name evidence="10" type="ORF">BFR47_15635</name>
</gene>
<dbReference type="OrthoDB" id="9810372at2"/>
<keyword evidence="6" id="KW-0862">Zinc</keyword>
<evidence type="ECO:0000256" key="3">
    <source>
        <dbReference type="ARBA" id="ARBA00022723"/>
    </source>
</evidence>
<keyword evidence="3" id="KW-0479">Metal-binding</keyword>
<keyword evidence="8" id="KW-0119">Carbohydrate metabolism</keyword>
<accession>A0A1J4QBW5</accession>
<dbReference type="CDD" id="cd24057">
    <property type="entry name" value="ASKHA_NBD_ROK_NAGK"/>
    <property type="match status" value="1"/>
</dbReference>
<evidence type="ECO:0000256" key="5">
    <source>
        <dbReference type="ARBA" id="ARBA00022777"/>
    </source>
</evidence>
<dbReference type="InterPro" id="IPR043129">
    <property type="entry name" value="ATPase_NBD"/>
</dbReference>
<evidence type="ECO:0000256" key="4">
    <source>
        <dbReference type="ARBA" id="ARBA00022741"/>
    </source>
</evidence>
<dbReference type="Pfam" id="PF00480">
    <property type="entry name" value="ROK"/>
    <property type="match status" value="1"/>
</dbReference>
<dbReference type="PANTHER" id="PTHR18964:SF162">
    <property type="entry name" value="N-ACETYL-D-GLUCOSAMINE KINASE"/>
    <property type="match status" value="1"/>
</dbReference>
<keyword evidence="7" id="KW-0067">ATP-binding</keyword>
<evidence type="ECO:0000256" key="7">
    <source>
        <dbReference type="ARBA" id="ARBA00022840"/>
    </source>
</evidence>
<dbReference type="RefSeq" id="WP_071473091.1">
    <property type="nucleotide sequence ID" value="NZ_MDKE01000028.1"/>
</dbReference>
<dbReference type="AlphaFoldDB" id="A0A1J4QBW5"/>
<dbReference type="PANTHER" id="PTHR18964">
    <property type="entry name" value="ROK (REPRESSOR, ORF, KINASE) FAMILY"/>
    <property type="match status" value="1"/>
</dbReference>
<evidence type="ECO:0000256" key="8">
    <source>
        <dbReference type="ARBA" id="ARBA00023277"/>
    </source>
</evidence>
<dbReference type="InterPro" id="IPR000600">
    <property type="entry name" value="ROK"/>
</dbReference>
<reference evidence="10 11" key="1">
    <citation type="submission" date="2016-07" db="EMBL/GenBank/DDBJ databases">
        <title>Draft Genome Sequence of Oceanisphaera psychrotolerans, isolated from coastal sediment samples.</title>
        <authorList>
            <person name="Zhuo S."/>
            <person name="Ruan Z."/>
        </authorList>
    </citation>
    <scope>NUCLEOTIDE SEQUENCE [LARGE SCALE GENOMIC DNA]</scope>
    <source>
        <strain evidence="10 11">LAM-WHM-ZC</strain>
    </source>
</reference>
<keyword evidence="5 10" id="KW-0418">Kinase</keyword>
<proteinExistence type="predicted"/>
<keyword evidence="4" id="KW-0547">Nucleotide-binding</keyword>
<evidence type="ECO:0000256" key="6">
    <source>
        <dbReference type="ARBA" id="ARBA00022833"/>
    </source>
</evidence>
<comment type="caution">
    <text evidence="10">The sequence shown here is derived from an EMBL/GenBank/DDBJ whole genome shotgun (WGS) entry which is preliminary data.</text>
</comment>
<dbReference type="Gene3D" id="3.30.420.40">
    <property type="match status" value="2"/>
</dbReference>
<dbReference type="STRING" id="1414654.BFR47_15635"/>
<protein>
    <recommendedName>
        <fullName evidence="1">N-acetylglucosamine kinase</fullName>
        <ecNumber evidence="1">2.7.1.59</ecNumber>
    </recommendedName>
</protein>
<evidence type="ECO:0000313" key="11">
    <source>
        <dbReference type="Proteomes" id="UP000243073"/>
    </source>
</evidence>
<evidence type="ECO:0000313" key="10">
    <source>
        <dbReference type="EMBL" id="OIN08164.1"/>
    </source>
</evidence>
<dbReference type="EMBL" id="MDKE01000028">
    <property type="protein sequence ID" value="OIN08164.1"/>
    <property type="molecule type" value="Genomic_DNA"/>
</dbReference>
<dbReference type="GO" id="GO:0005524">
    <property type="term" value="F:ATP binding"/>
    <property type="evidence" value="ECO:0007669"/>
    <property type="project" value="UniProtKB-KW"/>
</dbReference>
<comment type="catalytic activity">
    <reaction evidence="9">
        <text>N-acetyl-D-glucosamine + ATP = N-acetyl-D-glucosamine 6-phosphate + ADP + H(+)</text>
        <dbReference type="Rhea" id="RHEA:17417"/>
        <dbReference type="ChEBI" id="CHEBI:15378"/>
        <dbReference type="ChEBI" id="CHEBI:30616"/>
        <dbReference type="ChEBI" id="CHEBI:57513"/>
        <dbReference type="ChEBI" id="CHEBI:456216"/>
        <dbReference type="ChEBI" id="CHEBI:506227"/>
        <dbReference type="EC" id="2.7.1.59"/>
    </reaction>
</comment>
<keyword evidence="2" id="KW-0808">Transferase</keyword>
<evidence type="ECO:0000256" key="2">
    <source>
        <dbReference type="ARBA" id="ARBA00022679"/>
    </source>
</evidence>
<dbReference type="GO" id="GO:0045127">
    <property type="term" value="F:N-acetylglucosamine kinase activity"/>
    <property type="evidence" value="ECO:0007669"/>
    <property type="project" value="UniProtKB-EC"/>
</dbReference>
<dbReference type="GO" id="GO:0046872">
    <property type="term" value="F:metal ion binding"/>
    <property type="evidence" value="ECO:0007669"/>
    <property type="project" value="UniProtKB-KW"/>
</dbReference>
<organism evidence="10 11">
    <name type="scientific">Oceanisphaera psychrotolerans</name>
    <dbReference type="NCBI Taxonomy" id="1414654"/>
    <lineage>
        <taxon>Bacteria</taxon>
        <taxon>Pseudomonadati</taxon>
        <taxon>Pseudomonadota</taxon>
        <taxon>Gammaproteobacteria</taxon>
        <taxon>Aeromonadales</taxon>
        <taxon>Aeromonadaceae</taxon>
        <taxon>Oceanisphaera</taxon>
    </lineage>
</organism>
<evidence type="ECO:0000256" key="9">
    <source>
        <dbReference type="ARBA" id="ARBA00049065"/>
    </source>
</evidence>
<name>A0A1J4QBW5_9GAMM</name>
<dbReference type="SUPFAM" id="SSF53067">
    <property type="entry name" value="Actin-like ATPase domain"/>
    <property type="match status" value="1"/>
</dbReference>